<reference evidence="2 3" key="1">
    <citation type="journal article" date="2013" name="Genome Biol.">
        <title>Genome of Acanthamoeba castellanii highlights extensive lateral gene transfer and early evolution of tyrosine kinase signaling.</title>
        <authorList>
            <person name="Clarke M."/>
            <person name="Lohan A.J."/>
            <person name="Liu B."/>
            <person name="Lagkouvardos I."/>
            <person name="Roy S."/>
            <person name="Zafar N."/>
            <person name="Bertelli C."/>
            <person name="Schilde C."/>
            <person name="Kianianmomeni A."/>
            <person name="Burglin T.R."/>
            <person name="Frech C."/>
            <person name="Turcotte B."/>
            <person name="Kopec K.O."/>
            <person name="Synnott J.M."/>
            <person name="Choo C."/>
            <person name="Paponov I."/>
            <person name="Finkler A."/>
            <person name="Soon Heng Tan C."/>
            <person name="Hutchins A.P."/>
            <person name="Weinmeier T."/>
            <person name="Rattei T."/>
            <person name="Chu J.S."/>
            <person name="Gimenez G."/>
            <person name="Irimia M."/>
            <person name="Rigden D.J."/>
            <person name="Fitzpatrick D.A."/>
            <person name="Lorenzo-Morales J."/>
            <person name="Bateman A."/>
            <person name="Chiu C.H."/>
            <person name="Tang P."/>
            <person name="Hegemann P."/>
            <person name="Fromm H."/>
            <person name="Raoult D."/>
            <person name="Greub G."/>
            <person name="Miranda-Saavedra D."/>
            <person name="Chen N."/>
            <person name="Nash P."/>
            <person name="Ginger M.L."/>
            <person name="Horn M."/>
            <person name="Schaap P."/>
            <person name="Caler L."/>
            <person name="Loftus B."/>
        </authorList>
    </citation>
    <scope>NUCLEOTIDE SEQUENCE [LARGE SCALE GENOMIC DNA]</scope>
    <source>
        <strain evidence="2 3">Neff</strain>
    </source>
</reference>
<organism evidence="2 3">
    <name type="scientific">Acanthamoeba castellanii (strain ATCC 30010 / Neff)</name>
    <dbReference type="NCBI Taxonomy" id="1257118"/>
    <lineage>
        <taxon>Eukaryota</taxon>
        <taxon>Amoebozoa</taxon>
        <taxon>Discosea</taxon>
        <taxon>Longamoebia</taxon>
        <taxon>Centramoebida</taxon>
        <taxon>Acanthamoebidae</taxon>
        <taxon>Acanthamoeba</taxon>
    </lineage>
</organism>
<dbReference type="GeneID" id="14913283"/>
<dbReference type="InterPro" id="IPR008965">
    <property type="entry name" value="CBM2/CBM3_carb-bd_dom_sf"/>
</dbReference>
<evidence type="ECO:0000313" key="3">
    <source>
        <dbReference type="Proteomes" id="UP000011083"/>
    </source>
</evidence>
<keyword evidence="3" id="KW-1185">Reference proteome</keyword>
<dbReference type="RefSeq" id="XP_004334972.1">
    <property type="nucleotide sequence ID" value="XM_004334924.1"/>
</dbReference>
<dbReference type="InterPro" id="IPR012291">
    <property type="entry name" value="CBM2_carb-bd_dom_sf"/>
</dbReference>
<protein>
    <recommendedName>
        <fullName evidence="4">Cellulose binding domain containing protein</fullName>
    </recommendedName>
</protein>
<dbReference type="AlphaFoldDB" id="L8GJD8"/>
<dbReference type="SUPFAM" id="SSF49384">
    <property type="entry name" value="Carbohydrate-binding domain"/>
    <property type="match status" value="1"/>
</dbReference>
<name>L8GJD8_ACACF</name>
<dbReference type="Proteomes" id="UP000011083">
    <property type="component" value="Unassembled WGS sequence"/>
</dbReference>
<dbReference type="GO" id="GO:0004553">
    <property type="term" value="F:hydrolase activity, hydrolyzing O-glycosyl compounds"/>
    <property type="evidence" value="ECO:0007669"/>
    <property type="project" value="InterPro"/>
</dbReference>
<dbReference type="GO" id="GO:0030247">
    <property type="term" value="F:polysaccharide binding"/>
    <property type="evidence" value="ECO:0007669"/>
    <property type="project" value="InterPro"/>
</dbReference>
<proteinExistence type="predicted"/>
<sequence>MMRQLPTLLACFAALFCLAAAQTCQLSVPQLTRPGGSWTEGDFRFQIYDLPIVNEGSRPVTAAVVSINLASSQDQMITQFWNLQRQSSTSNLWNVVNPGGNIEVGSTLNSGFVVRSPISAGPQVAPVTTLVSVSCDPIVSTPRPSVPPGTGCSAVVASIVPRSAAAGGNWSSGPNQFFQIFDILITNNGERPVNGGVITFGLPVAGSSISQSWELNRQGNSNVFNVAFNYGPLQVGASQGAGIVVQTSSPSQAVPSAQLSNITCA</sequence>
<feature type="signal peptide" evidence="1">
    <location>
        <begin position="1"/>
        <end position="21"/>
    </location>
</feature>
<feature type="chain" id="PRO_5003990383" description="Cellulose binding domain containing protein" evidence="1">
    <location>
        <begin position="22"/>
        <end position="265"/>
    </location>
</feature>
<dbReference type="KEGG" id="acan:ACA1_096300"/>
<accession>L8GJD8</accession>
<dbReference type="EMBL" id="KB008103">
    <property type="protein sequence ID" value="ELR12959.1"/>
    <property type="molecule type" value="Genomic_DNA"/>
</dbReference>
<dbReference type="VEuPathDB" id="AmoebaDB:ACA1_096300"/>
<dbReference type="Gene3D" id="2.60.40.290">
    <property type="match status" value="2"/>
</dbReference>
<evidence type="ECO:0000313" key="2">
    <source>
        <dbReference type="EMBL" id="ELR12959.1"/>
    </source>
</evidence>
<evidence type="ECO:0000256" key="1">
    <source>
        <dbReference type="SAM" id="SignalP"/>
    </source>
</evidence>
<evidence type="ECO:0008006" key="4">
    <source>
        <dbReference type="Google" id="ProtNLM"/>
    </source>
</evidence>
<keyword evidence="1" id="KW-0732">Signal</keyword>
<gene>
    <name evidence="2" type="ORF">ACA1_096300</name>
</gene>